<gene>
    <name evidence="10" type="ORF">SAMN05444406_10553</name>
</gene>
<dbReference type="OrthoDB" id="9809216at2"/>
<evidence type="ECO:0000256" key="7">
    <source>
        <dbReference type="ARBA" id="ARBA00023136"/>
    </source>
</evidence>
<feature type="transmembrane region" description="Helical" evidence="9">
    <location>
        <begin position="22"/>
        <end position="42"/>
    </location>
</feature>
<accession>A0A1I5TV16</accession>
<evidence type="ECO:0000256" key="1">
    <source>
        <dbReference type="ARBA" id="ARBA00004651"/>
    </source>
</evidence>
<protein>
    <recommendedName>
        <fullName evidence="8">Riboflavin transporter</fullName>
    </recommendedName>
</protein>
<keyword evidence="4 8" id="KW-1003">Cell membrane</keyword>
<dbReference type="GO" id="GO:0005886">
    <property type="term" value="C:plasma membrane"/>
    <property type="evidence" value="ECO:0007669"/>
    <property type="project" value="UniProtKB-SubCell"/>
</dbReference>
<organism evidence="10 11">
    <name type="scientific">Caldicoprobacter faecalis</name>
    <dbReference type="NCBI Taxonomy" id="937334"/>
    <lineage>
        <taxon>Bacteria</taxon>
        <taxon>Bacillati</taxon>
        <taxon>Bacillota</taxon>
        <taxon>Clostridia</taxon>
        <taxon>Caldicoprobacterales</taxon>
        <taxon>Caldicoprobacteraceae</taxon>
        <taxon>Caldicoprobacter</taxon>
    </lineage>
</organism>
<comment type="subcellular location">
    <subcellularLocation>
        <location evidence="1">Cell membrane</location>
        <topology evidence="1">Multi-pass membrane protein</topology>
    </subcellularLocation>
</comment>
<comment type="similarity">
    <text evidence="2 8">Belongs to the prokaryotic riboflavin transporter (P-RFT) (TC 2.A.87) family.</text>
</comment>
<dbReference type="InterPro" id="IPR025720">
    <property type="entry name" value="RibU"/>
</dbReference>
<keyword evidence="5 9" id="KW-0812">Transmembrane</keyword>
<dbReference type="STRING" id="937334.SAMN05444406_10553"/>
<keyword evidence="3 8" id="KW-0813">Transport</keyword>
<dbReference type="EMBL" id="FOXR01000005">
    <property type="protein sequence ID" value="SFP86447.1"/>
    <property type="molecule type" value="Genomic_DNA"/>
</dbReference>
<feature type="transmembrane region" description="Helical" evidence="9">
    <location>
        <begin position="91"/>
        <end position="111"/>
    </location>
</feature>
<evidence type="ECO:0000256" key="6">
    <source>
        <dbReference type="ARBA" id="ARBA00022989"/>
    </source>
</evidence>
<evidence type="ECO:0000256" key="8">
    <source>
        <dbReference type="PIRNR" id="PIRNR037778"/>
    </source>
</evidence>
<evidence type="ECO:0000256" key="3">
    <source>
        <dbReference type="ARBA" id="ARBA00022448"/>
    </source>
</evidence>
<evidence type="ECO:0000256" key="9">
    <source>
        <dbReference type="SAM" id="Phobius"/>
    </source>
</evidence>
<feature type="transmembrane region" description="Helical" evidence="9">
    <location>
        <begin position="118"/>
        <end position="141"/>
    </location>
</feature>
<dbReference type="Pfam" id="PF12822">
    <property type="entry name" value="ECF_trnsprt"/>
    <property type="match status" value="1"/>
</dbReference>
<dbReference type="PANTHER" id="PTHR38438">
    <property type="entry name" value="RIBOFLAVIN TRANSPORTER RIBU"/>
    <property type="match status" value="1"/>
</dbReference>
<keyword evidence="7 8" id="KW-0472">Membrane</keyword>
<feature type="transmembrane region" description="Helical" evidence="9">
    <location>
        <begin position="54"/>
        <end position="71"/>
    </location>
</feature>
<feature type="transmembrane region" description="Helical" evidence="9">
    <location>
        <begin position="171"/>
        <end position="195"/>
    </location>
</feature>
<dbReference type="InterPro" id="IPR024529">
    <property type="entry name" value="ECF_trnsprt_substrate-spec"/>
</dbReference>
<reference evidence="10 11" key="1">
    <citation type="submission" date="2016-10" db="EMBL/GenBank/DDBJ databases">
        <authorList>
            <person name="de Groot N.N."/>
        </authorList>
    </citation>
    <scope>NUCLEOTIDE SEQUENCE [LARGE SCALE GENOMIC DNA]</scope>
    <source>
        <strain evidence="10 11">DSM 20678</strain>
    </source>
</reference>
<evidence type="ECO:0000256" key="2">
    <source>
        <dbReference type="ARBA" id="ARBA00005540"/>
    </source>
</evidence>
<dbReference type="PANTHER" id="PTHR38438:SF1">
    <property type="entry name" value="RIBOFLAVIN TRANSPORTER RIBU"/>
    <property type="match status" value="1"/>
</dbReference>
<comment type="function">
    <text evidence="8">Probably a riboflavin-binding protein that interacts with the energy-coupling factor (ECF) ABC-transporter complex.</text>
</comment>
<dbReference type="Gene3D" id="1.10.1760.20">
    <property type="match status" value="1"/>
</dbReference>
<dbReference type="GO" id="GO:0032217">
    <property type="term" value="F:riboflavin transmembrane transporter activity"/>
    <property type="evidence" value="ECO:0007669"/>
    <property type="project" value="UniProtKB-UniRule"/>
</dbReference>
<evidence type="ECO:0000256" key="4">
    <source>
        <dbReference type="ARBA" id="ARBA00022475"/>
    </source>
</evidence>
<evidence type="ECO:0000313" key="10">
    <source>
        <dbReference type="EMBL" id="SFP86447.1"/>
    </source>
</evidence>
<keyword evidence="6 9" id="KW-1133">Transmembrane helix</keyword>
<sequence>MIKTKCNSSAKLNFKVRDITKISLLSAIAFLLMVFAEFPLPLFPSFLKFGLSDLPALIGGFAMGPVTGIIIEFIKNLLHFFFKSETGGVGNLANFIVGIGFVVPAAVVYSVNKTKKGAVIGMAVGTVTMTLLASLANYYVLIPLYAKVYSMDAILNMMSQANKAIVDLKTYIVYAVIPFNILKAVVVSIITLLIYKKVSPILHM</sequence>
<dbReference type="RefSeq" id="WP_092282056.1">
    <property type="nucleotide sequence ID" value="NZ_FOXR01000005.1"/>
</dbReference>
<evidence type="ECO:0000256" key="5">
    <source>
        <dbReference type="ARBA" id="ARBA00022692"/>
    </source>
</evidence>
<dbReference type="PIRSF" id="PIRSF037778">
    <property type="entry name" value="UCP037778_transp_RibU"/>
    <property type="match status" value="1"/>
</dbReference>
<evidence type="ECO:0000313" key="11">
    <source>
        <dbReference type="Proteomes" id="UP000198577"/>
    </source>
</evidence>
<dbReference type="Proteomes" id="UP000198577">
    <property type="component" value="Unassembled WGS sequence"/>
</dbReference>
<keyword evidence="11" id="KW-1185">Reference proteome</keyword>
<proteinExistence type="inferred from homology"/>
<name>A0A1I5TV16_9FIRM</name>
<dbReference type="AlphaFoldDB" id="A0A1I5TV16"/>